<dbReference type="NCBIfam" id="TIGR01640">
    <property type="entry name" value="F_box_assoc_1"/>
    <property type="match status" value="1"/>
</dbReference>
<reference evidence="2" key="1">
    <citation type="submission" date="2019-09" db="EMBL/GenBank/DDBJ databases">
        <title>Draft genome information of white flower Hibiscus syriacus.</title>
        <authorList>
            <person name="Kim Y.-M."/>
        </authorList>
    </citation>
    <scope>NUCLEOTIDE SEQUENCE [LARGE SCALE GENOMIC DNA]</scope>
    <source>
        <strain evidence="2">YM2019G1</strain>
    </source>
</reference>
<dbReference type="PANTHER" id="PTHR31672">
    <property type="entry name" value="BNACNNG10540D PROTEIN"/>
    <property type="match status" value="1"/>
</dbReference>
<dbReference type="InterPro" id="IPR050796">
    <property type="entry name" value="SCF_F-box_component"/>
</dbReference>
<evidence type="ECO:0000259" key="1">
    <source>
        <dbReference type="PROSITE" id="PS50181"/>
    </source>
</evidence>
<dbReference type="InterPro" id="IPR036047">
    <property type="entry name" value="F-box-like_dom_sf"/>
</dbReference>
<dbReference type="OrthoDB" id="1867629at2759"/>
<evidence type="ECO:0000313" key="3">
    <source>
        <dbReference type="Proteomes" id="UP000436088"/>
    </source>
</evidence>
<dbReference type="InterPro" id="IPR006527">
    <property type="entry name" value="F-box-assoc_dom_typ1"/>
</dbReference>
<dbReference type="AlphaFoldDB" id="A0A6A3AZ70"/>
<dbReference type="InterPro" id="IPR017451">
    <property type="entry name" value="F-box-assoc_interact_dom"/>
</dbReference>
<name>A0A6A3AZ70_HIBSY</name>
<evidence type="ECO:0000313" key="2">
    <source>
        <dbReference type="EMBL" id="KAE8709990.1"/>
    </source>
</evidence>
<sequence length="427" mass="48624">MEVIGDLPRELFLEILLRLSVESLMRCKCVCKYWYALVSNPKFIELHLQYNCNNNVCVLLKRCLLTCLGERENMLSLVCSNGLSFINLDVDLSLYKKEPCLQLLGHCDGIICLSNYRDDIVLCNPATRESMVLPESSLPCYSPSSNLIPQTSALGFGYDAKTHHCKVVRIVSYWEERSGSDLPQHSRVEVYSLATGSWKEIDVKVPAHVWYSPCFETYFNGAFHWYAIDNNRNEVILSFHMGNETFQVIPMPSALSLSDYSMCRSLFVWNGCIALVVYPRKGTKKSFEIYVMKKYGVRGSWTKIMTIGPLMKVEMPLAFWRNDEILMEGSDGLVVSYNLKTQELKDLPIYGVPKSFATLVYVNSLVSVKGGNQMVDEGNNTGENVSTLITFSFVLFCFCRIRTDCFLLLHFCCLFRGMGICSFRRHG</sequence>
<dbReference type="SMART" id="SM00256">
    <property type="entry name" value="FBOX"/>
    <property type="match status" value="1"/>
</dbReference>
<dbReference type="EMBL" id="VEPZ02000934">
    <property type="protein sequence ID" value="KAE8709990.1"/>
    <property type="molecule type" value="Genomic_DNA"/>
</dbReference>
<dbReference type="Pfam" id="PF12937">
    <property type="entry name" value="F-box-like"/>
    <property type="match status" value="1"/>
</dbReference>
<comment type="caution">
    <text evidence="2">The sequence shown here is derived from an EMBL/GenBank/DDBJ whole genome shotgun (WGS) entry which is preliminary data.</text>
</comment>
<accession>A0A6A3AZ70</accession>
<dbReference type="InterPro" id="IPR011043">
    <property type="entry name" value="Gal_Oxase/kelch_b-propeller"/>
</dbReference>
<dbReference type="InterPro" id="IPR001810">
    <property type="entry name" value="F-box_dom"/>
</dbReference>
<dbReference type="GO" id="GO:0008168">
    <property type="term" value="F:methyltransferase activity"/>
    <property type="evidence" value="ECO:0007669"/>
    <property type="project" value="UniProtKB-KW"/>
</dbReference>
<organism evidence="2 3">
    <name type="scientific">Hibiscus syriacus</name>
    <name type="common">Rose of Sharon</name>
    <dbReference type="NCBI Taxonomy" id="106335"/>
    <lineage>
        <taxon>Eukaryota</taxon>
        <taxon>Viridiplantae</taxon>
        <taxon>Streptophyta</taxon>
        <taxon>Embryophyta</taxon>
        <taxon>Tracheophyta</taxon>
        <taxon>Spermatophyta</taxon>
        <taxon>Magnoliopsida</taxon>
        <taxon>eudicotyledons</taxon>
        <taxon>Gunneridae</taxon>
        <taxon>Pentapetalae</taxon>
        <taxon>rosids</taxon>
        <taxon>malvids</taxon>
        <taxon>Malvales</taxon>
        <taxon>Malvaceae</taxon>
        <taxon>Malvoideae</taxon>
        <taxon>Hibiscus</taxon>
    </lineage>
</organism>
<dbReference type="PROSITE" id="PS50181">
    <property type="entry name" value="FBOX"/>
    <property type="match status" value="1"/>
</dbReference>
<dbReference type="PANTHER" id="PTHR31672:SF13">
    <property type="entry name" value="F-BOX PROTEIN CPR30-LIKE"/>
    <property type="match status" value="1"/>
</dbReference>
<proteinExistence type="predicted"/>
<dbReference type="GO" id="GO:0032259">
    <property type="term" value="P:methylation"/>
    <property type="evidence" value="ECO:0007669"/>
    <property type="project" value="UniProtKB-KW"/>
</dbReference>
<gene>
    <name evidence="2" type="ORF">F3Y22_tig00110328pilonHSYRG01041</name>
</gene>
<dbReference type="SUPFAM" id="SSF81383">
    <property type="entry name" value="F-box domain"/>
    <property type="match status" value="1"/>
</dbReference>
<feature type="domain" description="F-box" evidence="1">
    <location>
        <begin position="1"/>
        <end position="46"/>
    </location>
</feature>
<dbReference type="Proteomes" id="UP000436088">
    <property type="component" value="Unassembled WGS sequence"/>
</dbReference>
<dbReference type="Pfam" id="PF07734">
    <property type="entry name" value="FBA_1"/>
    <property type="match status" value="1"/>
</dbReference>
<dbReference type="SUPFAM" id="SSF50965">
    <property type="entry name" value="Galactose oxidase, central domain"/>
    <property type="match status" value="1"/>
</dbReference>
<dbReference type="Gene3D" id="1.20.1280.50">
    <property type="match status" value="1"/>
</dbReference>
<dbReference type="CDD" id="cd22157">
    <property type="entry name" value="F-box_AtFBW1-like"/>
    <property type="match status" value="1"/>
</dbReference>
<keyword evidence="3" id="KW-1185">Reference proteome</keyword>
<protein>
    <submittedName>
        <fullName evidence="2">Caffeic acid 3-O-methyltransferase 1</fullName>
    </submittedName>
</protein>